<evidence type="ECO:0000313" key="10">
    <source>
        <dbReference type="Proteomes" id="UP001597068"/>
    </source>
</evidence>
<dbReference type="EMBL" id="JBHTIL010000001">
    <property type="protein sequence ID" value="MFD0924613.1"/>
    <property type="molecule type" value="Genomic_DNA"/>
</dbReference>
<keyword evidence="3 8" id="KW-0813">Transport</keyword>
<sequence>MTSILASWTRRDWWQASGLLGVVAVMHLVGFGVLIFAIAPHHYMAGTAVFGVGLGLTAYVFGMRHAFDADHIAAIDNTTRKLMADGKKPKSVGFWFAMGHSTIVFVLAALVVAGAHAANALLDEGSSVRHGLGVAGTLASGGFLYVIGAINIVALIGIWHVFRRLRDGTFSADELDAALDGRGFLARILRPVMRRITHAAQMYPVGILFGLGFDTATEVALLALAGTGAAAGLPWYAVLVLPLLFAAGMSLMDTLDGLFMNVAYDWAFAHPIRKIYYNLTITVLSIAVAVIIGSIELISVLHDDLGMVDPLTDWISGIDLNTVGIGVVVMFAVAWASAVAYWKIARVEQRYADIPVSAGSR</sequence>
<dbReference type="PANTHER" id="PTHR31611">
    <property type="entry name" value="HIGH-AFFINITY NICKEL TRANSPORT PROTEIN NIC1"/>
    <property type="match status" value="1"/>
</dbReference>
<keyword evidence="6 8" id="KW-1133">Transmembrane helix</keyword>
<feature type="transmembrane region" description="Helical" evidence="8">
    <location>
        <begin position="92"/>
        <end position="118"/>
    </location>
</feature>
<protein>
    <recommendedName>
        <fullName evidence="8">Nickel/cobalt efflux system</fullName>
    </recommendedName>
</protein>
<evidence type="ECO:0000256" key="5">
    <source>
        <dbReference type="ARBA" id="ARBA00022692"/>
    </source>
</evidence>
<dbReference type="RefSeq" id="WP_301283610.1">
    <property type="nucleotide sequence ID" value="NZ_BAAAMO010000002.1"/>
</dbReference>
<feature type="transmembrane region" description="Helical" evidence="8">
    <location>
        <begin position="322"/>
        <end position="342"/>
    </location>
</feature>
<feature type="transmembrane region" description="Helical" evidence="8">
    <location>
        <begin position="12"/>
        <end position="37"/>
    </location>
</feature>
<dbReference type="InterPro" id="IPR011541">
    <property type="entry name" value="Ni/Co_transpt_high_affinity"/>
</dbReference>
<dbReference type="Pfam" id="PF03824">
    <property type="entry name" value="NicO"/>
    <property type="match status" value="1"/>
</dbReference>
<keyword evidence="4" id="KW-0533">Nickel</keyword>
<comment type="caution">
    <text evidence="9">The sequence shown here is derived from an EMBL/GenBank/DDBJ whole genome shotgun (WGS) entry which is preliminary data.</text>
</comment>
<gene>
    <name evidence="9" type="ORF">ACFQ04_02570</name>
</gene>
<evidence type="ECO:0000313" key="9">
    <source>
        <dbReference type="EMBL" id="MFD0924613.1"/>
    </source>
</evidence>
<evidence type="ECO:0000256" key="6">
    <source>
        <dbReference type="ARBA" id="ARBA00022989"/>
    </source>
</evidence>
<comment type="similarity">
    <text evidence="2 8">Belongs to the NiCoT transporter (TC 2.A.52) family.</text>
</comment>
<dbReference type="InterPro" id="IPR004688">
    <property type="entry name" value="Ni/Co_transpt"/>
</dbReference>
<proteinExistence type="inferred from homology"/>
<feature type="transmembrane region" description="Helical" evidence="8">
    <location>
        <begin position="203"/>
        <end position="227"/>
    </location>
</feature>
<evidence type="ECO:0000256" key="4">
    <source>
        <dbReference type="ARBA" id="ARBA00022596"/>
    </source>
</evidence>
<accession>A0ABW3G3C3</accession>
<organism evidence="9 10">
    <name type="scientific">Williamsia deligens</name>
    <dbReference type="NCBI Taxonomy" id="321325"/>
    <lineage>
        <taxon>Bacteria</taxon>
        <taxon>Bacillati</taxon>
        <taxon>Actinomycetota</taxon>
        <taxon>Actinomycetes</taxon>
        <taxon>Mycobacteriales</taxon>
        <taxon>Nocardiaceae</taxon>
        <taxon>Williamsia</taxon>
    </lineage>
</organism>
<feature type="transmembrane region" description="Helical" evidence="8">
    <location>
        <begin position="138"/>
        <end position="162"/>
    </location>
</feature>
<evidence type="ECO:0000256" key="7">
    <source>
        <dbReference type="ARBA" id="ARBA00023136"/>
    </source>
</evidence>
<feature type="transmembrane region" description="Helical" evidence="8">
    <location>
        <begin position="233"/>
        <end position="255"/>
    </location>
</feature>
<keyword evidence="10" id="KW-1185">Reference proteome</keyword>
<keyword evidence="7 8" id="KW-0472">Membrane</keyword>
<evidence type="ECO:0000256" key="8">
    <source>
        <dbReference type="RuleBase" id="RU362101"/>
    </source>
</evidence>
<dbReference type="NCBIfam" id="TIGR00802">
    <property type="entry name" value="nico"/>
    <property type="match status" value="1"/>
</dbReference>
<dbReference type="PANTHER" id="PTHR31611:SF0">
    <property type="entry name" value="HIGH-AFFINITY NICKEL TRANSPORT PROTEIN NIC1"/>
    <property type="match status" value="1"/>
</dbReference>
<evidence type="ECO:0000256" key="2">
    <source>
        <dbReference type="ARBA" id="ARBA00010892"/>
    </source>
</evidence>
<evidence type="ECO:0000256" key="3">
    <source>
        <dbReference type="ARBA" id="ARBA00022448"/>
    </source>
</evidence>
<evidence type="ECO:0000256" key="1">
    <source>
        <dbReference type="ARBA" id="ARBA00004127"/>
    </source>
</evidence>
<keyword evidence="5 8" id="KW-0812">Transmembrane</keyword>
<comment type="subcellular location">
    <subcellularLocation>
        <location evidence="8">Cell membrane</location>
        <topology evidence="8">Multi-pass membrane protein</topology>
    </subcellularLocation>
    <subcellularLocation>
        <location evidence="1">Endomembrane system</location>
        <topology evidence="1">Multi-pass membrane protein</topology>
    </subcellularLocation>
</comment>
<feature type="transmembrane region" description="Helical" evidence="8">
    <location>
        <begin position="276"/>
        <end position="302"/>
    </location>
</feature>
<reference evidence="10" key="1">
    <citation type="journal article" date="2019" name="Int. J. Syst. Evol. Microbiol.">
        <title>The Global Catalogue of Microorganisms (GCM) 10K type strain sequencing project: providing services to taxonomists for standard genome sequencing and annotation.</title>
        <authorList>
            <consortium name="The Broad Institute Genomics Platform"/>
            <consortium name="The Broad Institute Genome Sequencing Center for Infectious Disease"/>
            <person name="Wu L."/>
            <person name="Ma J."/>
        </authorList>
    </citation>
    <scope>NUCLEOTIDE SEQUENCE [LARGE SCALE GENOMIC DNA]</scope>
    <source>
        <strain evidence="10">CCUG 50873</strain>
    </source>
</reference>
<name>A0ABW3G3C3_9NOCA</name>
<dbReference type="Proteomes" id="UP001597068">
    <property type="component" value="Unassembled WGS sequence"/>
</dbReference>
<feature type="transmembrane region" description="Helical" evidence="8">
    <location>
        <begin position="43"/>
        <end position="62"/>
    </location>
</feature>